<dbReference type="Proteomes" id="UP001501410">
    <property type="component" value="Unassembled WGS sequence"/>
</dbReference>
<keyword evidence="6" id="KW-1185">Reference proteome</keyword>
<proteinExistence type="predicted"/>
<dbReference type="InterPro" id="IPR051012">
    <property type="entry name" value="CellSynth/LPSAsmb/PSIAsmb"/>
</dbReference>
<feature type="region of interest" description="Disordered" evidence="4">
    <location>
        <begin position="554"/>
        <end position="577"/>
    </location>
</feature>
<dbReference type="SMART" id="SM00028">
    <property type="entry name" value="TPR"/>
    <property type="match status" value="7"/>
</dbReference>
<dbReference type="InterPro" id="IPR019734">
    <property type="entry name" value="TPR_rpt"/>
</dbReference>
<protein>
    <submittedName>
        <fullName evidence="5">Tetratricopeptide repeat protein</fullName>
    </submittedName>
</protein>
<evidence type="ECO:0000256" key="3">
    <source>
        <dbReference type="PROSITE-ProRule" id="PRU00339"/>
    </source>
</evidence>
<dbReference type="PROSITE" id="PS50005">
    <property type="entry name" value="TPR"/>
    <property type="match status" value="5"/>
</dbReference>
<dbReference type="PANTHER" id="PTHR45586:SF1">
    <property type="entry name" value="LIPOPOLYSACCHARIDE ASSEMBLY PROTEIN B"/>
    <property type="match status" value="1"/>
</dbReference>
<dbReference type="Gene3D" id="1.25.40.10">
    <property type="entry name" value="Tetratricopeptide repeat domain"/>
    <property type="match status" value="4"/>
</dbReference>
<keyword evidence="2 3" id="KW-0802">TPR repeat</keyword>
<comment type="caution">
    <text evidence="5">The sequence shown here is derived from an EMBL/GenBank/DDBJ whole genome shotgun (WGS) entry which is preliminary data.</text>
</comment>
<dbReference type="SUPFAM" id="SSF48452">
    <property type="entry name" value="TPR-like"/>
    <property type="match status" value="3"/>
</dbReference>
<evidence type="ECO:0000313" key="6">
    <source>
        <dbReference type="Proteomes" id="UP001501410"/>
    </source>
</evidence>
<evidence type="ECO:0000256" key="4">
    <source>
        <dbReference type="SAM" id="MobiDB-lite"/>
    </source>
</evidence>
<feature type="repeat" description="TPR" evidence="3">
    <location>
        <begin position="530"/>
        <end position="563"/>
    </location>
</feature>
<evidence type="ECO:0000313" key="5">
    <source>
        <dbReference type="EMBL" id="GAA4453647.1"/>
    </source>
</evidence>
<organism evidence="5 6">
    <name type="scientific">Rurimicrobium arvi</name>
    <dbReference type="NCBI Taxonomy" id="2049916"/>
    <lineage>
        <taxon>Bacteria</taxon>
        <taxon>Pseudomonadati</taxon>
        <taxon>Bacteroidota</taxon>
        <taxon>Chitinophagia</taxon>
        <taxon>Chitinophagales</taxon>
        <taxon>Chitinophagaceae</taxon>
        <taxon>Rurimicrobium</taxon>
    </lineage>
</organism>
<dbReference type="InterPro" id="IPR011990">
    <property type="entry name" value="TPR-like_helical_dom_sf"/>
</dbReference>
<dbReference type="Pfam" id="PF13429">
    <property type="entry name" value="TPR_15"/>
    <property type="match status" value="1"/>
</dbReference>
<dbReference type="EMBL" id="BAABEZ010000022">
    <property type="protein sequence ID" value="GAA4453647.1"/>
    <property type="molecule type" value="Genomic_DNA"/>
</dbReference>
<dbReference type="PROSITE" id="PS50293">
    <property type="entry name" value="TPR_REGION"/>
    <property type="match status" value="2"/>
</dbReference>
<accession>A0ABP8MRZ3</accession>
<feature type="repeat" description="TPR" evidence="3">
    <location>
        <begin position="75"/>
        <end position="108"/>
    </location>
</feature>
<dbReference type="Pfam" id="PF13432">
    <property type="entry name" value="TPR_16"/>
    <property type="match status" value="2"/>
</dbReference>
<feature type="repeat" description="TPR" evidence="3">
    <location>
        <begin position="177"/>
        <end position="210"/>
    </location>
</feature>
<name>A0ABP8MRZ3_9BACT</name>
<keyword evidence="1" id="KW-0677">Repeat</keyword>
<reference evidence="6" key="1">
    <citation type="journal article" date="2019" name="Int. J. Syst. Evol. Microbiol.">
        <title>The Global Catalogue of Microorganisms (GCM) 10K type strain sequencing project: providing services to taxonomists for standard genome sequencing and annotation.</title>
        <authorList>
            <consortium name="The Broad Institute Genomics Platform"/>
            <consortium name="The Broad Institute Genome Sequencing Center for Infectious Disease"/>
            <person name="Wu L."/>
            <person name="Ma J."/>
        </authorList>
    </citation>
    <scope>NUCLEOTIDE SEQUENCE [LARGE SCALE GENOMIC DNA]</scope>
    <source>
        <strain evidence="6">JCM 31921</strain>
    </source>
</reference>
<dbReference type="PANTHER" id="PTHR45586">
    <property type="entry name" value="TPR REPEAT-CONTAINING PROTEIN PA4667"/>
    <property type="match status" value="1"/>
</dbReference>
<evidence type="ECO:0000256" key="1">
    <source>
        <dbReference type="ARBA" id="ARBA00022737"/>
    </source>
</evidence>
<sequence>MISKVRVLTFLIGFSGVSFTGYAQLAEIAPFDTAQSPHANAGRIFSDAVKENILGNTKEAEALFLRFAEAEPREAATYYELARINAKNNEKEKGIQNIRHAIELDSSNKWYKELYGNLLADSRKFAEAAAVFSRLGRQYSPNEDYLLKASLFYERSNQYKKAIDELELLLDQRGYDDDVLMQINQIYLKENKVEQSAQTIRRMISANPHDAKYYTLLAEMYLSNKHDEESLQTLKEAERLFPGDITVELGFAAYYKRKDNTPKYLEYADRAIVNKDLDEETQTKLLVSYLQDVEGDTSLRKHSVEIVRKVLALHPNNALLHGVMGDLLSMQGLNREALGSYKQSLRLDSTNLNTWQQVMFGMTGKEDADSLISYSNAALTLFPASAVVYYLNGIGYSNKGAYDKAAKAITTAIDFQPEDNKVLLAEMYASLADVYHSDKAYADADKNFDKALELTPDNATVLNNYAYYLSVRKTRLEDAERFSAKSLLLRPDEPTFLDTYGWIFYQQGKYEKAAELIGKAVEKEGANADATLYEHLGDAYFKMNQIDKALQNWQKASEKDPANTQLQQKIKNRKTND</sequence>
<dbReference type="RefSeq" id="WP_344824612.1">
    <property type="nucleotide sequence ID" value="NZ_BAABEZ010000022.1"/>
</dbReference>
<feature type="repeat" description="TPR" evidence="3">
    <location>
        <begin position="425"/>
        <end position="458"/>
    </location>
</feature>
<feature type="repeat" description="TPR" evidence="3">
    <location>
        <begin position="386"/>
        <end position="419"/>
    </location>
</feature>
<dbReference type="Pfam" id="PF13181">
    <property type="entry name" value="TPR_8"/>
    <property type="match status" value="1"/>
</dbReference>
<gene>
    <name evidence="5" type="ORF">GCM10023092_14330</name>
</gene>
<evidence type="ECO:0000256" key="2">
    <source>
        <dbReference type="ARBA" id="ARBA00022803"/>
    </source>
</evidence>